<organism evidence="7 8">
    <name type="scientific">Agrobacterium tumefaciens</name>
    <dbReference type="NCBI Taxonomy" id="358"/>
    <lineage>
        <taxon>Bacteria</taxon>
        <taxon>Pseudomonadati</taxon>
        <taxon>Pseudomonadota</taxon>
        <taxon>Alphaproteobacteria</taxon>
        <taxon>Hyphomicrobiales</taxon>
        <taxon>Rhizobiaceae</taxon>
        <taxon>Rhizobium/Agrobacterium group</taxon>
        <taxon>Agrobacterium</taxon>
        <taxon>Agrobacterium tumefaciens complex</taxon>
    </lineage>
</organism>
<accession>A0A4D7YKI7</accession>
<name>A0A4D7YKI7_AGRTU</name>
<proteinExistence type="predicted"/>
<evidence type="ECO:0000256" key="4">
    <source>
        <dbReference type="ARBA" id="ARBA00023004"/>
    </source>
</evidence>
<dbReference type="GO" id="GO:0005506">
    <property type="term" value="F:iron ion binding"/>
    <property type="evidence" value="ECO:0007669"/>
    <property type="project" value="InterPro"/>
</dbReference>
<dbReference type="InterPro" id="IPR015881">
    <property type="entry name" value="ARHD_Rieske_2Fe_2S"/>
</dbReference>
<evidence type="ECO:0000256" key="1">
    <source>
        <dbReference type="ARBA" id="ARBA00022714"/>
    </source>
</evidence>
<evidence type="ECO:0000313" key="7">
    <source>
        <dbReference type="EMBL" id="QCL97871.1"/>
    </source>
</evidence>
<gene>
    <name evidence="7" type="ORF">CFBP7129_27200</name>
</gene>
<keyword evidence="1" id="KW-0001">2Fe-2S</keyword>
<protein>
    <submittedName>
        <fullName evidence="7">Rieske 2Fe-2S domain-containing protein</fullName>
    </submittedName>
</protein>
<dbReference type="Gene3D" id="2.102.10.10">
    <property type="entry name" value="Rieske [2Fe-2S] iron-sulphur domain"/>
    <property type="match status" value="1"/>
</dbReference>
<keyword evidence="2" id="KW-0479">Metal-binding</keyword>
<reference evidence="7 8" key="1">
    <citation type="submission" date="2019-04" db="EMBL/GenBank/DDBJ databases">
        <title>Complete genome sequence of Agrobacterium tumefaciens CFBP7129.</title>
        <authorList>
            <person name="Haryono M."/>
            <person name="Lin Y.-C."/>
            <person name="Lai E.-M."/>
            <person name="Kuo C.-H."/>
        </authorList>
    </citation>
    <scope>NUCLEOTIDE SEQUENCE [LARGE SCALE GENOMIC DNA]</scope>
    <source>
        <strain evidence="7 8">CFBP7129</strain>
        <plasmid evidence="8">patcfbp7129a</plasmid>
    </source>
</reference>
<sequence>MSSSTIGLWTPVALSSDLPPLAVMPARLGTETIALWRSASGRISASADRCPHRGMRLSHGFVRGESLSCIYHGWSYGQEGNCLKIPAHPGLVPPDSIRVATFTVAEQEGFVWAAISKPPADPPRLHGLMPLRSISVAASLEAIQIATGARIDTDGILSTGDGSLSLLLSDQGNGETLMHVLVADGADAALRIGASRAAEALRRQAEARASEGVTT</sequence>
<evidence type="ECO:0000259" key="6">
    <source>
        <dbReference type="PROSITE" id="PS51296"/>
    </source>
</evidence>
<dbReference type="InterPro" id="IPR050584">
    <property type="entry name" value="Cholesterol_7-desaturase"/>
</dbReference>
<evidence type="ECO:0000256" key="3">
    <source>
        <dbReference type="ARBA" id="ARBA00023002"/>
    </source>
</evidence>
<dbReference type="AlphaFoldDB" id="A0A4D7YKI7"/>
<keyword evidence="3" id="KW-0560">Oxidoreductase</keyword>
<dbReference type="RefSeq" id="WP_137006209.1">
    <property type="nucleotide sequence ID" value="NZ_CP039924.1"/>
</dbReference>
<dbReference type="PROSITE" id="PS51296">
    <property type="entry name" value="RIESKE"/>
    <property type="match status" value="1"/>
</dbReference>
<dbReference type="GO" id="GO:0051537">
    <property type="term" value="F:2 iron, 2 sulfur cluster binding"/>
    <property type="evidence" value="ECO:0007669"/>
    <property type="project" value="UniProtKB-KW"/>
</dbReference>
<evidence type="ECO:0000256" key="2">
    <source>
        <dbReference type="ARBA" id="ARBA00022723"/>
    </source>
</evidence>
<dbReference type="SUPFAM" id="SSF50022">
    <property type="entry name" value="ISP domain"/>
    <property type="match status" value="1"/>
</dbReference>
<dbReference type="EMBL" id="CP039924">
    <property type="protein sequence ID" value="QCL97871.1"/>
    <property type="molecule type" value="Genomic_DNA"/>
</dbReference>
<evidence type="ECO:0000256" key="5">
    <source>
        <dbReference type="ARBA" id="ARBA00023014"/>
    </source>
</evidence>
<dbReference type="CDD" id="cd03469">
    <property type="entry name" value="Rieske_RO_Alpha_N"/>
    <property type="match status" value="1"/>
</dbReference>
<keyword evidence="4" id="KW-0408">Iron</keyword>
<dbReference type="Proteomes" id="UP000298649">
    <property type="component" value="Plasmid pAtCFBP7129a"/>
</dbReference>
<geneLocation type="plasmid" evidence="8">
    <name>patcfbp7129a</name>
</geneLocation>
<dbReference type="InterPro" id="IPR036922">
    <property type="entry name" value="Rieske_2Fe-2S_sf"/>
</dbReference>
<dbReference type="PANTHER" id="PTHR21266:SF60">
    <property type="entry name" value="3-KETOSTEROID-9-ALPHA-MONOOXYGENASE, OXYGENASE COMPONENT"/>
    <property type="match status" value="1"/>
</dbReference>
<feature type="domain" description="Rieske" evidence="6">
    <location>
        <begin position="9"/>
        <end position="113"/>
    </location>
</feature>
<dbReference type="GO" id="GO:0016491">
    <property type="term" value="F:oxidoreductase activity"/>
    <property type="evidence" value="ECO:0007669"/>
    <property type="project" value="UniProtKB-KW"/>
</dbReference>
<keyword evidence="5" id="KW-0411">Iron-sulfur</keyword>
<evidence type="ECO:0000313" key="8">
    <source>
        <dbReference type="Proteomes" id="UP000298649"/>
    </source>
</evidence>
<dbReference type="InterPro" id="IPR017941">
    <property type="entry name" value="Rieske_2Fe-2S"/>
</dbReference>
<keyword evidence="7" id="KW-0614">Plasmid</keyword>
<dbReference type="Pfam" id="PF00355">
    <property type="entry name" value="Rieske"/>
    <property type="match status" value="1"/>
</dbReference>
<dbReference type="PROSITE" id="PS00570">
    <property type="entry name" value="RING_HYDROXYL_ALPHA"/>
    <property type="match status" value="1"/>
</dbReference>
<dbReference type="PANTHER" id="PTHR21266">
    <property type="entry name" value="IRON-SULFUR DOMAIN CONTAINING PROTEIN"/>
    <property type="match status" value="1"/>
</dbReference>